<evidence type="ECO:0000256" key="4">
    <source>
        <dbReference type="SAM" id="MobiDB-lite"/>
    </source>
</evidence>
<feature type="compositionally biased region" description="Polar residues" evidence="4">
    <location>
        <begin position="250"/>
        <end position="261"/>
    </location>
</feature>
<evidence type="ECO:0000256" key="1">
    <source>
        <dbReference type="ARBA" id="ARBA00022860"/>
    </source>
</evidence>
<comment type="subunit">
    <text evidence="3">Binds to multiple calmodulin (CaM) in the presence of Ca(2+) and CaM-like proteins.</text>
</comment>
<sequence>MKTITIQNIMAFPSTFSVPVTASDTRKKERKPRMGKATRWLKTLLGIGKESKIASITANASAGDGDEKKRWSFSRSRRHNSGNGSSFSVMNDERGRRRDYYVENDEHSRRSIAVAVATAAAADAALVAAEAAAVAVELTSYGRRVRLIGGFGSREWLASIKIQKNFRGFLARKALRALKSLVKVQALFRGNLVRKKISISIAGSKSNGSGRFLNHRRKTVSMHRRSIGSFEEAKSEKYFRHRRRLSTTSLDVLTGSNSDDTSGNSRSRRMSSSLEHSSDVSKPASPSSISRRRVLSSIRVRTTQQQQQQELYADVVSTGNTITPRLVGSPKSYMSCTESSMAKVRSQSIPKLRRDVVLETNSGTCLSSERSSCFEVRDGCRSVFASV</sequence>
<keyword evidence="7" id="KW-1185">Reference proteome</keyword>
<dbReference type="Pfam" id="PF00612">
    <property type="entry name" value="IQ"/>
    <property type="match status" value="2"/>
</dbReference>
<dbReference type="PANTHER" id="PTHR32295:SF108">
    <property type="entry name" value="PROTEIN IQ-DOMAIN 20"/>
    <property type="match status" value="1"/>
</dbReference>
<evidence type="ECO:0000256" key="2">
    <source>
        <dbReference type="ARBA" id="ARBA00024341"/>
    </source>
</evidence>
<proteinExistence type="inferred from homology"/>
<dbReference type="InterPro" id="IPR025064">
    <property type="entry name" value="DUF4005"/>
</dbReference>
<dbReference type="Gene3D" id="1.20.5.190">
    <property type="match status" value="1"/>
</dbReference>
<dbReference type="GO" id="GO:0005516">
    <property type="term" value="F:calmodulin binding"/>
    <property type="evidence" value="ECO:0007669"/>
    <property type="project" value="UniProtKB-KW"/>
</dbReference>
<dbReference type="SMART" id="SM00015">
    <property type="entry name" value="IQ"/>
    <property type="match status" value="2"/>
</dbReference>
<dbReference type="AlphaFoldDB" id="A0A0K9PXV1"/>
<protein>
    <recommendedName>
        <fullName evidence="5">DUF4005 domain-containing protein</fullName>
    </recommendedName>
</protein>
<comment type="caution">
    <text evidence="6">The sequence shown here is derived from an EMBL/GenBank/DDBJ whole genome shotgun (WGS) entry which is preliminary data.</text>
</comment>
<accession>A0A0K9PXV1</accession>
<dbReference type="InterPro" id="IPR000048">
    <property type="entry name" value="IQ_motif_EF-hand-BS"/>
</dbReference>
<dbReference type="PANTHER" id="PTHR32295">
    <property type="entry name" value="IQ-DOMAIN 5-RELATED"/>
    <property type="match status" value="1"/>
</dbReference>
<dbReference type="Pfam" id="PF13178">
    <property type="entry name" value="DUF4005"/>
    <property type="match status" value="1"/>
</dbReference>
<comment type="similarity">
    <text evidence="2">Belongs to the IQD family.</text>
</comment>
<evidence type="ECO:0000313" key="7">
    <source>
        <dbReference type="Proteomes" id="UP000036987"/>
    </source>
</evidence>
<reference evidence="7" key="1">
    <citation type="journal article" date="2016" name="Nature">
        <title>The genome of the seagrass Zostera marina reveals angiosperm adaptation to the sea.</title>
        <authorList>
            <person name="Olsen J.L."/>
            <person name="Rouze P."/>
            <person name="Verhelst B."/>
            <person name="Lin Y.-C."/>
            <person name="Bayer T."/>
            <person name="Collen J."/>
            <person name="Dattolo E."/>
            <person name="De Paoli E."/>
            <person name="Dittami S."/>
            <person name="Maumus F."/>
            <person name="Michel G."/>
            <person name="Kersting A."/>
            <person name="Lauritano C."/>
            <person name="Lohaus R."/>
            <person name="Toepel M."/>
            <person name="Tonon T."/>
            <person name="Vanneste K."/>
            <person name="Amirebrahimi M."/>
            <person name="Brakel J."/>
            <person name="Bostroem C."/>
            <person name="Chovatia M."/>
            <person name="Grimwood J."/>
            <person name="Jenkins J.W."/>
            <person name="Jueterbock A."/>
            <person name="Mraz A."/>
            <person name="Stam W.T."/>
            <person name="Tice H."/>
            <person name="Bornberg-Bauer E."/>
            <person name="Green P.J."/>
            <person name="Pearson G.A."/>
            <person name="Procaccini G."/>
            <person name="Duarte C.M."/>
            <person name="Schmutz J."/>
            <person name="Reusch T.B.H."/>
            <person name="Van de Peer Y."/>
        </authorList>
    </citation>
    <scope>NUCLEOTIDE SEQUENCE [LARGE SCALE GENOMIC DNA]</scope>
    <source>
        <strain evidence="7">cv. Finnish</strain>
    </source>
</reference>
<gene>
    <name evidence="6" type="ORF">ZOSMA_154G00040</name>
</gene>
<feature type="compositionally biased region" description="Low complexity" evidence="4">
    <location>
        <begin position="262"/>
        <end position="292"/>
    </location>
</feature>
<dbReference type="EMBL" id="LFYR01000604">
    <property type="protein sequence ID" value="KMZ73062.1"/>
    <property type="molecule type" value="Genomic_DNA"/>
</dbReference>
<dbReference type="Proteomes" id="UP000036987">
    <property type="component" value="Unassembled WGS sequence"/>
</dbReference>
<feature type="compositionally biased region" description="Basic residues" evidence="4">
    <location>
        <begin position="71"/>
        <end position="80"/>
    </location>
</feature>
<feature type="region of interest" description="Disordered" evidence="4">
    <location>
        <begin position="250"/>
        <end position="292"/>
    </location>
</feature>
<organism evidence="6 7">
    <name type="scientific">Zostera marina</name>
    <name type="common">Eelgrass</name>
    <dbReference type="NCBI Taxonomy" id="29655"/>
    <lineage>
        <taxon>Eukaryota</taxon>
        <taxon>Viridiplantae</taxon>
        <taxon>Streptophyta</taxon>
        <taxon>Embryophyta</taxon>
        <taxon>Tracheophyta</taxon>
        <taxon>Spermatophyta</taxon>
        <taxon>Magnoliopsida</taxon>
        <taxon>Liliopsida</taxon>
        <taxon>Zosteraceae</taxon>
        <taxon>Zostera</taxon>
    </lineage>
</organism>
<dbReference type="PROSITE" id="PS50096">
    <property type="entry name" value="IQ"/>
    <property type="match status" value="2"/>
</dbReference>
<keyword evidence="1" id="KW-0112">Calmodulin-binding</keyword>
<feature type="domain" description="DUF4005" evidence="5">
    <location>
        <begin position="296"/>
        <end position="361"/>
    </location>
</feature>
<evidence type="ECO:0000313" key="6">
    <source>
        <dbReference type="EMBL" id="KMZ73062.1"/>
    </source>
</evidence>
<evidence type="ECO:0000256" key="3">
    <source>
        <dbReference type="ARBA" id="ARBA00024378"/>
    </source>
</evidence>
<feature type="region of interest" description="Disordered" evidence="4">
    <location>
        <begin position="58"/>
        <end position="91"/>
    </location>
</feature>
<name>A0A0K9PXV1_ZOSMR</name>
<evidence type="ECO:0000259" key="5">
    <source>
        <dbReference type="Pfam" id="PF13178"/>
    </source>
</evidence>